<feature type="chain" id="PRO_5042858266" evidence="1">
    <location>
        <begin position="17"/>
        <end position="54"/>
    </location>
</feature>
<evidence type="ECO:0000256" key="1">
    <source>
        <dbReference type="SAM" id="SignalP"/>
    </source>
</evidence>
<dbReference type="Proteomes" id="UP001324115">
    <property type="component" value="Unassembled WGS sequence"/>
</dbReference>
<comment type="caution">
    <text evidence="2">The sequence shown here is derived from an EMBL/GenBank/DDBJ whole genome shotgun (WGS) entry which is preliminary data.</text>
</comment>
<dbReference type="EMBL" id="JAXUIC010000008">
    <property type="protein sequence ID" value="KAK4579507.1"/>
    <property type="molecule type" value="Genomic_DNA"/>
</dbReference>
<feature type="signal peptide" evidence="1">
    <location>
        <begin position="1"/>
        <end position="16"/>
    </location>
</feature>
<reference evidence="2 3" key="1">
    <citation type="journal article" date="2023" name="G3 (Bethesda)">
        <title>A haplotype-resolved chromosome-scale genome for Quercus rubra L. provides insights into the genetics of adaptive traits for red oak species.</title>
        <authorList>
            <person name="Kapoor B."/>
            <person name="Jenkins J."/>
            <person name="Schmutz J."/>
            <person name="Zhebentyayeva T."/>
            <person name="Kuelheim C."/>
            <person name="Coggeshall M."/>
            <person name="Heim C."/>
            <person name="Lasky J.R."/>
            <person name="Leites L."/>
            <person name="Islam-Faridi N."/>
            <person name="Romero-Severson J."/>
            <person name="DeLeo V.L."/>
            <person name="Lucas S.M."/>
            <person name="Lazic D."/>
            <person name="Gailing O."/>
            <person name="Carlson J."/>
            <person name="Staton M."/>
        </authorList>
    </citation>
    <scope>NUCLEOTIDE SEQUENCE [LARGE SCALE GENOMIC DNA]</scope>
    <source>
        <strain evidence="2">Pseudo-F2</strain>
    </source>
</reference>
<gene>
    <name evidence="2" type="ORF">RGQ29_029255</name>
</gene>
<organism evidence="2 3">
    <name type="scientific">Quercus rubra</name>
    <name type="common">Northern red oak</name>
    <name type="synonym">Quercus borealis</name>
    <dbReference type="NCBI Taxonomy" id="3512"/>
    <lineage>
        <taxon>Eukaryota</taxon>
        <taxon>Viridiplantae</taxon>
        <taxon>Streptophyta</taxon>
        <taxon>Embryophyta</taxon>
        <taxon>Tracheophyta</taxon>
        <taxon>Spermatophyta</taxon>
        <taxon>Magnoliopsida</taxon>
        <taxon>eudicotyledons</taxon>
        <taxon>Gunneridae</taxon>
        <taxon>Pentapetalae</taxon>
        <taxon>rosids</taxon>
        <taxon>fabids</taxon>
        <taxon>Fagales</taxon>
        <taxon>Fagaceae</taxon>
        <taxon>Quercus</taxon>
    </lineage>
</organism>
<evidence type="ECO:0000313" key="2">
    <source>
        <dbReference type="EMBL" id="KAK4579507.1"/>
    </source>
</evidence>
<accession>A0AAN7EU42</accession>
<name>A0AAN7EU42_QUERU</name>
<sequence length="54" mass="6674">MITLLVFLLDRISIEAQIRTIEVALRMTMGEKVKLHELRRFIFYRIFRFIYQIQ</sequence>
<protein>
    <submittedName>
        <fullName evidence="2">Uncharacterized protein</fullName>
    </submittedName>
</protein>
<keyword evidence="3" id="KW-1185">Reference proteome</keyword>
<proteinExistence type="predicted"/>
<dbReference type="AlphaFoldDB" id="A0AAN7EU42"/>
<evidence type="ECO:0000313" key="3">
    <source>
        <dbReference type="Proteomes" id="UP001324115"/>
    </source>
</evidence>
<keyword evidence="1" id="KW-0732">Signal</keyword>